<dbReference type="EC" id="2.7.7.77" evidence="9"/>
<keyword evidence="1" id="KW-0963">Cytoplasm</keyword>
<dbReference type="Gene3D" id="3.90.550.10">
    <property type="entry name" value="Spore Coat Polysaccharide Biosynthesis Protein SpsA, Chain A"/>
    <property type="match status" value="1"/>
</dbReference>
<evidence type="ECO:0000256" key="1">
    <source>
        <dbReference type="ARBA" id="ARBA00022490"/>
    </source>
</evidence>
<feature type="domain" description="MobA-like NTP transferase" evidence="8">
    <location>
        <begin position="13"/>
        <end position="148"/>
    </location>
</feature>
<dbReference type="InterPro" id="IPR025877">
    <property type="entry name" value="MobA-like_NTP_Trfase"/>
</dbReference>
<dbReference type="RefSeq" id="WP_350344149.1">
    <property type="nucleotide sequence ID" value="NZ_CP158367.1"/>
</dbReference>
<dbReference type="AlphaFoldDB" id="A0AAU7VMX3"/>
<protein>
    <submittedName>
        <fullName evidence="9">Molybdenum cofactor guanylyltransferase</fullName>
        <ecNumber evidence="9">2.7.7.77</ecNumber>
    </submittedName>
</protein>
<evidence type="ECO:0000259" key="8">
    <source>
        <dbReference type="Pfam" id="PF12804"/>
    </source>
</evidence>
<dbReference type="GO" id="GO:0006777">
    <property type="term" value="P:Mo-molybdopterin cofactor biosynthetic process"/>
    <property type="evidence" value="ECO:0007669"/>
    <property type="project" value="UniProtKB-KW"/>
</dbReference>
<dbReference type="Pfam" id="PF12804">
    <property type="entry name" value="NTP_transf_3"/>
    <property type="match status" value="1"/>
</dbReference>
<evidence type="ECO:0000256" key="6">
    <source>
        <dbReference type="ARBA" id="ARBA00023134"/>
    </source>
</evidence>
<dbReference type="EMBL" id="CP158367">
    <property type="protein sequence ID" value="XBX75405.1"/>
    <property type="molecule type" value="Genomic_DNA"/>
</dbReference>
<keyword evidence="4" id="KW-0547">Nucleotide-binding</keyword>
<keyword evidence="9" id="KW-0548">Nucleotidyltransferase</keyword>
<evidence type="ECO:0000256" key="2">
    <source>
        <dbReference type="ARBA" id="ARBA00022679"/>
    </source>
</evidence>
<dbReference type="GO" id="GO:0005525">
    <property type="term" value="F:GTP binding"/>
    <property type="evidence" value="ECO:0007669"/>
    <property type="project" value="UniProtKB-KW"/>
</dbReference>
<evidence type="ECO:0000256" key="7">
    <source>
        <dbReference type="ARBA" id="ARBA00023150"/>
    </source>
</evidence>
<dbReference type="PANTHER" id="PTHR19136:SF81">
    <property type="entry name" value="MOLYBDENUM COFACTOR GUANYLYLTRANSFERASE"/>
    <property type="match status" value="1"/>
</dbReference>
<sequence length="206" mass="23387">MSTLKYLDVELSILAGGKSSRMGSHKGNLKINNKDFVTHIVNEIGDMFSAINVIDNGQQKTKLSHVNYYHDKINLPKKSGLLGLHSALHYTKSKYCFIISCDTPLVNRQIINIICQNKNKADAVIPELDKINPLYGLYRKKPALSLAEDILQGSDHWLMKMLKVLPTYYINQEKLKKIDPNLSFGSNINTPNDYEKWVKTKTPPKN</sequence>
<reference evidence="9" key="2">
    <citation type="submission" date="2024-06" db="EMBL/GenBank/DDBJ databases">
        <authorList>
            <person name="Petrova K.O."/>
            <person name="Toshchakov S.V."/>
            <person name="Boltjanskaja Y.V."/>
            <person name="Kevbrin V."/>
        </authorList>
    </citation>
    <scope>NUCLEOTIDE SEQUENCE</scope>
    <source>
        <strain evidence="9">Z-910T</strain>
    </source>
</reference>
<keyword evidence="6" id="KW-0342">GTP-binding</keyword>
<keyword evidence="7" id="KW-0501">Molybdenum cofactor biosynthesis</keyword>
<evidence type="ECO:0000256" key="4">
    <source>
        <dbReference type="ARBA" id="ARBA00022741"/>
    </source>
</evidence>
<keyword evidence="5" id="KW-0460">Magnesium</keyword>
<reference evidence="9" key="1">
    <citation type="journal article" date="2013" name="Extremophiles">
        <title>Proteinivorax tanatarense gen. nov., sp. nov., an anaerobic, haloalkaliphilic, proteolytic bacterium isolated from a decaying algal bloom, and proposal of Proteinivoraceae fam. nov.</title>
        <authorList>
            <person name="Kevbrin V."/>
            <person name="Boltyanskaya Y."/>
            <person name="Zhilina T."/>
            <person name="Kolganova T."/>
            <person name="Lavrentjeva E."/>
            <person name="Kuznetsov B."/>
        </authorList>
    </citation>
    <scope>NUCLEOTIDE SEQUENCE</scope>
    <source>
        <strain evidence="9">Z-910T</strain>
    </source>
</reference>
<organism evidence="9">
    <name type="scientific">Proteinivorax tanatarense</name>
    <dbReference type="NCBI Taxonomy" id="1260629"/>
    <lineage>
        <taxon>Bacteria</taxon>
        <taxon>Bacillati</taxon>
        <taxon>Bacillota</taxon>
        <taxon>Clostridia</taxon>
        <taxon>Eubacteriales</taxon>
        <taxon>Proteinivoracaceae</taxon>
        <taxon>Proteinivorax</taxon>
    </lineage>
</organism>
<keyword evidence="3" id="KW-0479">Metal-binding</keyword>
<dbReference type="PANTHER" id="PTHR19136">
    <property type="entry name" value="MOLYBDENUM COFACTOR GUANYLYLTRANSFERASE"/>
    <property type="match status" value="1"/>
</dbReference>
<dbReference type="SUPFAM" id="SSF53448">
    <property type="entry name" value="Nucleotide-diphospho-sugar transferases"/>
    <property type="match status" value="1"/>
</dbReference>
<gene>
    <name evidence="9" type="ORF">PRVXT_000526</name>
</gene>
<keyword evidence="2 9" id="KW-0808">Transferase</keyword>
<dbReference type="InterPro" id="IPR029044">
    <property type="entry name" value="Nucleotide-diphossugar_trans"/>
</dbReference>
<evidence type="ECO:0000256" key="5">
    <source>
        <dbReference type="ARBA" id="ARBA00022842"/>
    </source>
</evidence>
<dbReference type="GO" id="GO:0061603">
    <property type="term" value="F:molybdenum cofactor guanylyltransferase activity"/>
    <property type="evidence" value="ECO:0007669"/>
    <property type="project" value="UniProtKB-EC"/>
</dbReference>
<name>A0AAU7VMX3_9FIRM</name>
<evidence type="ECO:0000256" key="3">
    <source>
        <dbReference type="ARBA" id="ARBA00022723"/>
    </source>
</evidence>
<dbReference type="GO" id="GO:0046872">
    <property type="term" value="F:metal ion binding"/>
    <property type="evidence" value="ECO:0007669"/>
    <property type="project" value="UniProtKB-KW"/>
</dbReference>
<dbReference type="CDD" id="cd02503">
    <property type="entry name" value="MobA"/>
    <property type="match status" value="1"/>
</dbReference>
<dbReference type="InterPro" id="IPR013482">
    <property type="entry name" value="Molybde_CF_guanTrfase"/>
</dbReference>
<accession>A0AAU7VMX3</accession>
<proteinExistence type="predicted"/>
<evidence type="ECO:0000313" key="9">
    <source>
        <dbReference type="EMBL" id="XBX75405.1"/>
    </source>
</evidence>